<dbReference type="STRING" id="1777143.AWB82_00269"/>
<accession>A0A157Z6A0</accession>
<feature type="compositionally biased region" description="Polar residues" evidence="1">
    <location>
        <begin position="242"/>
        <end position="261"/>
    </location>
</feature>
<dbReference type="RefSeq" id="WP_086965017.1">
    <property type="nucleotide sequence ID" value="NZ_FCOJ02000001.1"/>
</dbReference>
<feature type="region of interest" description="Disordered" evidence="1">
    <location>
        <begin position="179"/>
        <end position="205"/>
    </location>
</feature>
<dbReference type="Pfam" id="PF10945">
    <property type="entry name" value="CBP_BcsR"/>
    <property type="match status" value="1"/>
</dbReference>
<feature type="region of interest" description="Disordered" evidence="1">
    <location>
        <begin position="61"/>
        <end position="107"/>
    </location>
</feature>
<comment type="caution">
    <text evidence="2">The sequence shown here is derived from an EMBL/GenBank/DDBJ whole genome shotgun (WGS) entry which is preliminary data.</text>
</comment>
<feature type="compositionally biased region" description="Basic residues" evidence="1">
    <location>
        <begin position="83"/>
        <end position="99"/>
    </location>
</feature>
<gene>
    <name evidence="2" type="ORF">AWB82_00269</name>
</gene>
<evidence type="ECO:0000313" key="2">
    <source>
        <dbReference type="EMBL" id="SAK41045.1"/>
    </source>
</evidence>
<organism evidence="2 3">
    <name type="scientific">Caballeronia glebae</name>
    <dbReference type="NCBI Taxonomy" id="1777143"/>
    <lineage>
        <taxon>Bacteria</taxon>
        <taxon>Pseudomonadati</taxon>
        <taxon>Pseudomonadota</taxon>
        <taxon>Betaproteobacteria</taxon>
        <taxon>Burkholderiales</taxon>
        <taxon>Burkholderiaceae</taxon>
        <taxon>Caballeronia</taxon>
    </lineage>
</organism>
<dbReference type="InterPro" id="IPR024487">
    <property type="entry name" value="CBP_BcsR"/>
</dbReference>
<dbReference type="Proteomes" id="UP000054596">
    <property type="component" value="Unassembled WGS sequence"/>
</dbReference>
<name>A0A157Z6A0_9BURK</name>
<dbReference type="AlphaFoldDB" id="A0A157Z6A0"/>
<evidence type="ECO:0008006" key="4">
    <source>
        <dbReference type="Google" id="ProtNLM"/>
    </source>
</evidence>
<dbReference type="OrthoDB" id="8812063at2"/>
<sequence>MNTSRDIEKLFDHFGGNAGDYQEIGRENEAKTARTRWPLLATLDFVQPEIPEIAPRREVQLGAARPPSPEASASAQIADKPTPIHRGRQPLFTRPHRRTIPPVNPPAAESLSALRFSALGESASNETETIADSAIADKARATPVAPVEHKPVAIDTSAGNAQPSRPATTFGSSFLARRAPAQVSPVTPAVPSPRVAETAPHAPQSILGKLFKPQTPSIPNAPANTLDAMFERLRHANPPGDESTNTPASAGQTRASRLSRS</sequence>
<evidence type="ECO:0000256" key="1">
    <source>
        <dbReference type="SAM" id="MobiDB-lite"/>
    </source>
</evidence>
<dbReference type="NCBIfam" id="NF040718">
    <property type="entry name" value="BcsP_of_Ic"/>
    <property type="match status" value="1"/>
</dbReference>
<reference evidence="2" key="1">
    <citation type="submission" date="2016-01" db="EMBL/GenBank/DDBJ databases">
        <authorList>
            <person name="Peeters C."/>
        </authorList>
    </citation>
    <scope>NUCLEOTIDE SEQUENCE [LARGE SCALE GENOMIC DNA]</scope>
    <source>
        <strain evidence="2">LMG 29325</strain>
    </source>
</reference>
<feature type="region of interest" description="Disordered" evidence="1">
    <location>
        <begin position="232"/>
        <end position="261"/>
    </location>
</feature>
<keyword evidence="3" id="KW-1185">Reference proteome</keyword>
<dbReference type="EMBL" id="FCOJ02000001">
    <property type="protein sequence ID" value="SAK41045.1"/>
    <property type="molecule type" value="Genomic_DNA"/>
</dbReference>
<protein>
    <recommendedName>
        <fullName evidence="4">Cellulose biosynthesis protein BcsR</fullName>
    </recommendedName>
</protein>
<evidence type="ECO:0000313" key="3">
    <source>
        <dbReference type="Proteomes" id="UP000054596"/>
    </source>
</evidence>
<proteinExistence type="predicted"/>